<feature type="domain" description="Chromo" evidence="4">
    <location>
        <begin position="8"/>
        <end position="69"/>
    </location>
</feature>
<evidence type="ECO:0000256" key="1">
    <source>
        <dbReference type="ARBA" id="ARBA00004123"/>
    </source>
</evidence>
<dbReference type="EMBL" id="CAJZBQ010000010">
    <property type="protein sequence ID" value="CAG9313100.1"/>
    <property type="molecule type" value="Genomic_DNA"/>
</dbReference>
<dbReference type="InterPro" id="IPR051219">
    <property type="entry name" value="Heterochromatin_chromo-domain"/>
</dbReference>
<feature type="compositionally biased region" description="Basic and acidic residues" evidence="3">
    <location>
        <begin position="66"/>
        <end position="80"/>
    </location>
</feature>
<comment type="caution">
    <text evidence="5">The sequence shown here is derived from an EMBL/GenBank/DDBJ whole genome shotgun (WGS) entry which is preliminary data.</text>
</comment>
<evidence type="ECO:0000313" key="5">
    <source>
        <dbReference type="EMBL" id="CAG9313100.1"/>
    </source>
</evidence>
<dbReference type="GO" id="GO:0005634">
    <property type="term" value="C:nucleus"/>
    <property type="evidence" value="ECO:0007669"/>
    <property type="project" value="UniProtKB-SubCell"/>
</dbReference>
<keyword evidence="2" id="KW-0539">Nucleus</keyword>
<feature type="compositionally biased region" description="Basic and acidic residues" evidence="3">
    <location>
        <begin position="178"/>
        <end position="190"/>
    </location>
</feature>
<reference evidence="5" key="1">
    <citation type="submission" date="2021-09" db="EMBL/GenBank/DDBJ databases">
        <authorList>
            <consortium name="AG Swart"/>
            <person name="Singh M."/>
            <person name="Singh A."/>
            <person name="Seah K."/>
            <person name="Emmerich C."/>
        </authorList>
    </citation>
    <scope>NUCLEOTIDE SEQUENCE</scope>
    <source>
        <strain evidence="5">ATCC30299</strain>
    </source>
</reference>
<dbReference type="InterPro" id="IPR000953">
    <property type="entry name" value="Chromo/chromo_shadow_dom"/>
</dbReference>
<feature type="compositionally biased region" description="Polar residues" evidence="3">
    <location>
        <begin position="137"/>
        <end position="156"/>
    </location>
</feature>
<dbReference type="Gene3D" id="2.40.50.40">
    <property type="match status" value="1"/>
</dbReference>
<dbReference type="InterPro" id="IPR023779">
    <property type="entry name" value="Chromodomain_CS"/>
</dbReference>
<protein>
    <recommendedName>
        <fullName evidence="4">Chromo domain-containing protein</fullName>
    </recommendedName>
</protein>
<name>A0AAU9IGX0_9CILI</name>
<accession>A0AAU9IGX0</accession>
<dbReference type="Proteomes" id="UP001162131">
    <property type="component" value="Unassembled WGS sequence"/>
</dbReference>
<proteinExistence type="predicted"/>
<evidence type="ECO:0000313" key="6">
    <source>
        <dbReference type="Proteomes" id="UP001162131"/>
    </source>
</evidence>
<dbReference type="PROSITE" id="PS00598">
    <property type="entry name" value="CHROMO_1"/>
    <property type="match status" value="1"/>
</dbReference>
<evidence type="ECO:0000256" key="2">
    <source>
        <dbReference type="ARBA" id="ARBA00023242"/>
    </source>
</evidence>
<gene>
    <name evidence="5" type="ORF">BSTOLATCC_MIC8379</name>
</gene>
<evidence type="ECO:0000259" key="4">
    <source>
        <dbReference type="PROSITE" id="PS50013"/>
    </source>
</evidence>
<dbReference type="Pfam" id="PF00385">
    <property type="entry name" value="Chromo"/>
    <property type="match status" value="1"/>
</dbReference>
<dbReference type="PANTHER" id="PTHR22812">
    <property type="entry name" value="CHROMOBOX PROTEIN"/>
    <property type="match status" value="1"/>
</dbReference>
<dbReference type="PROSITE" id="PS50013">
    <property type="entry name" value="CHROMO_2"/>
    <property type="match status" value="1"/>
</dbReference>
<feature type="region of interest" description="Disordered" evidence="3">
    <location>
        <begin position="66"/>
        <end position="190"/>
    </location>
</feature>
<dbReference type="InterPro" id="IPR023780">
    <property type="entry name" value="Chromo_domain"/>
</dbReference>
<comment type="subcellular location">
    <subcellularLocation>
        <location evidence="1">Nucleus</location>
    </subcellularLocation>
</comment>
<dbReference type="InterPro" id="IPR016197">
    <property type="entry name" value="Chromo-like_dom_sf"/>
</dbReference>
<organism evidence="5 6">
    <name type="scientific">Blepharisma stoltei</name>
    <dbReference type="NCBI Taxonomy" id="1481888"/>
    <lineage>
        <taxon>Eukaryota</taxon>
        <taxon>Sar</taxon>
        <taxon>Alveolata</taxon>
        <taxon>Ciliophora</taxon>
        <taxon>Postciliodesmatophora</taxon>
        <taxon>Heterotrichea</taxon>
        <taxon>Heterotrichida</taxon>
        <taxon>Blepharismidae</taxon>
        <taxon>Blepharisma</taxon>
    </lineage>
</organism>
<dbReference type="SUPFAM" id="SSF54160">
    <property type="entry name" value="Chromo domain-like"/>
    <property type="match status" value="1"/>
</dbReference>
<keyword evidence="6" id="KW-1185">Reference proteome</keyword>
<sequence length="271" mass="31428">MGDQETLYIIESIVEKKFSTSLNCWTYQIKWEGFSSEENTWEPEENLRSVPGLLDRFNAEWEKKEEKLKEQQKKKLERLAKQRQRRQEKRKAETPGKIQTTLDEGEPRKRKKADPPKDLKELVNNSPPDSPEKSEGSKSPFQNEKSGMENENSSQEETQKNPEEEKVDFEEELNMSKNEGDENKNPDENIQKAKEFTYKFEIENDKGDFSNSEPAKILGCRKLSGDVYYAVLFKVRKDGTIPSISLIPHKEMVANAPKMLSDYLLENLIAS</sequence>
<dbReference type="SMART" id="SM00298">
    <property type="entry name" value="CHROMO"/>
    <property type="match status" value="1"/>
</dbReference>
<evidence type="ECO:0000256" key="3">
    <source>
        <dbReference type="SAM" id="MobiDB-lite"/>
    </source>
</evidence>
<dbReference type="AlphaFoldDB" id="A0AAU9IGX0"/>